<dbReference type="AlphaFoldDB" id="A0A645DRC0"/>
<reference evidence="1" key="1">
    <citation type="submission" date="2019-08" db="EMBL/GenBank/DDBJ databases">
        <authorList>
            <person name="Kucharzyk K."/>
            <person name="Murdoch R.W."/>
            <person name="Higgins S."/>
            <person name="Loffler F."/>
        </authorList>
    </citation>
    <scope>NUCLEOTIDE SEQUENCE</scope>
</reference>
<accession>A0A645DRC0</accession>
<evidence type="ECO:0000313" key="1">
    <source>
        <dbReference type="EMBL" id="MPM92030.1"/>
    </source>
</evidence>
<proteinExistence type="predicted"/>
<organism evidence="1">
    <name type="scientific">bioreactor metagenome</name>
    <dbReference type="NCBI Taxonomy" id="1076179"/>
    <lineage>
        <taxon>unclassified sequences</taxon>
        <taxon>metagenomes</taxon>
        <taxon>ecological metagenomes</taxon>
    </lineage>
</organism>
<sequence>MGQFIEFVFHSAEFFQNRLGRGSVLLAHGVVDVQSTVDLIQLIAVKIYFICDTGQIPTGFHQIVKRIFNHLSQFASFLKDFSYGAQGADGMIQRIQRFIGQCLSGILERFSDFLGMRQHFFLAAQFFFFCL</sequence>
<comment type="caution">
    <text evidence="1">The sequence shown here is derived from an EMBL/GenBank/DDBJ whole genome shotgun (WGS) entry which is preliminary data.</text>
</comment>
<name>A0A645DRC0_9ZZZZ</name>
<protein>
    <submittedName>
        <fullName evidence="1">Uncharacterized protein</fullName>
    </submittedName>
</protein>
<dbReference type="EMBL" id="VSSQ01039012">
    <property type="protein sequence ID" value="MPM92030.1"/>
    <property type="molecule type" value="Genomic_DNA"/>
</dbReference>
<gene>
    <name evidence="1" type="ORF">SDC9_139164</name>
</gene>